<keyword evidence="4" id="KW-0547">Nucleotide-binding</keyword>
<dbReference type="Gene3D" id="3.40.50.300">
    <property type="entry name" value="P-loop containing nucleotide triphosphate hydrolases"/>
    <property type="match status" value="1"/>
</dbReference>
<evidence type="ECO:0000259" key="6">
    <source>
        <dbReference type="PROSITE" id="PS50893"/>
    </source>
</evidence>
<evidence type="ECO:0000256" key="3">
    <source>
        <dbReference type="ARBA" id="ARBA00022458"/>
    </source>
</evidence>
<dbReference type="AlphaFoldDB" id="A0A0J1BAU1"/>
<keyword evidence="3" id="KW-0536">Nodulation</keyword>
<reference evidence="7" key="1">
    <citation type="submission" date="2015-05" db="EMBL/GenBank/DDBJ databases">
        <title>Permanent draft genome of Rhodopirellula islandicus K833.</title>
        <authorList>
            <person name="Kizina J."/>
            <person name="Richter M."/>
            <person name="Glockner F.O."/>
            <person name="Harder J."/>
        </authorList>
    </citation>
    <scope>NUCLEOTIDE SEQUENCE [LARGE SCALE GENOMIC DNA]</scope>
    <source>
        <strain evidence="7">K833</strain>
    </source>
</reference>
<evidence type="ECO:0000256" key="1">
    <source>
        <dbReference type="ARBA" id="ARBA00005417"/>
    </source>
</evidence>
<dbReference type="PANTHER" id="PTHR42711:SF5">
    <property type="entry name" value="ABC TRANSPORTER ATP-BINDING PROTEIN NATA"/>
    <property type="match status" value="1"/>
</dbReference>
<comment type="similarity">
    <text evidence="1">Belongs to the ABC transporter superfamily.</text>
</comment>
<dbReference type="CDD" id="cd03266">
    <property type="entry name" value="ABC_NatA_sodium_exporter"/>
    <property type="match status" value="1"/>
</dbReference>
<organism evidence="7 8">
    <name type="scientific">Rhodopirellula islandica</name>
    <dbReference type="NCBI Taxonomy" id="595434"/>
    <lineage>
        <taxon>Bacteria</taxon>
        <taxon>Pseudomonadati</taxon>
        <taxon>Planctomycetota</taxon>
        <taxon>Planctomycetia</taxon>
        <taxon>Pirellulales</taxon>
        <taxon>Pirellulaceae</taxon>
        <taxon>Rhodopirellula</taxon>
    </lineage>
</organism>
<dbReference type="GO" id="GO:0016887">
    <property type="term" value="F:ATP hydrolysis activity"/>
    <property type="evidence" value="ECO:0007669"/>
    <property type="project" value="InterPro"/>
</dbReference>
<gene>
    <name evidence="7" type="ORF">RISK_004227</name>
</gene>
<dbReference type="SUPFAM" id="SSF52540">
    <property type="entry name" value="P-loop containing nucleoside triphosphate hydrolases"/>
    <property type="match status" value="1"/>
</dbReference>
<dbReference type="PANTHER" id="PTHR42711">
    <property type="entry name" value="ABC TRANSPORTER ATP-BINDING PROTEIN"/>
    <property type="match status" value="1"/>
</dbReference>
<proteinExistence type="inferred from homology"/>
<dbReference type="Pfam" id="PF00005">
    <property type="entry name" value="ABC_tran"/>
    <property type="match status" value="1"/>
</dbReference>
<sequence>MRCQQRSSSLQRQLSLLLSSPPSPFSTMLLIDSLTKRFSIEGGTVFAVDRLSMRVSPGEVFGLLGPNGAGKTTTLRMVLGLLEPDEGYAEVAGIRTAENPFAAKAKLGFVSASDGVYPWLSVREMLLYFADLYGVAPKKAADRLKELANVMQIEALLDRRAGSLSTGQRQRVTLVRGLIHDPPVMLLDEPTRGLDVVGVQTIFEYIAHLRSAGKAVVVCTHRLDEAERLCDQFGLLHQGRIRYRGTLNDLRQETGREHLVEMFVDLMQSTEPALTEDHA</sequence>
<evidence type="ECO:0000256" key="4">
    <source>
        <dbReference type="ARBA" id="ARBA00022741"/>
    </source>
</evidence>
<evidence type="ECO:0000256" key="5">
    <source>
        <dbReference type="ARBA" id="ARBA00022840"/>
    </source>
</evidence>
<accession>A0A0J1BAU1</accession>
<dbReference type="InterPro" id="IPR003593">
    <property type="entry name" value="AAA+_ATPase"/>
</dbReference>
<name>A0A0J1BAU1_RHOIS</name>
<keyword evidence="8" id="KW-1185">Reference proteome</keyword>
<protein>
    <submittedName>
        <fullName evidence="7">Sodium ABC transporter ATP-binding protein</fullName>
    </submittedName>
</protein>
<dbReference type="PROSITE" id="PS50893">
    <property type="entry name" value="ABC_TRANSPORTER_2"/>
    <property type="match status" value="1"/>
</dbReference>
<dbReference type="PATRIC" id="fig|595434.4.peg.4008"/>
<dbReference type="InterPro" id="IPR050763">
    <property type="entry name" value="ABC_transporter_ATP-binding"/>
</dbReference>
<dbReference type="STRING" id="595434.RISK_004227"/>
<dbReference type="InterPro" id="IPR027417">
    <property type="entry name" value="P-loop_NTPase"/>
</dbReference>
<dbReference type="InterPro" id="IPR003439">
    <property type="entry name" value="ABC_transporter-like_ATP-bd"/>
</dbReference>
<dbReference type="EMBL" id="LECT01000031">
    <property type="protein sequence ID" value="KLU03820.1"/>
    <property type="molecule type" value="Genomic_DNA"/>
</dbReference>
<dbReference type="SMART" id="SM00382">
    <property type="entry name" value="AAA"/>
    <property type="match status" value="1"/>
</dbReference>
<keyword evidence="2" id="KW-0813">Transport</keyword>
<evidence type="ECO:0000313" key="7">
    <source>
        <dbReference type="EMBL" id="KLU03820.1"/>
    </source>
</evidence>
<dbReference type="Proteomes" id="UP000036367">
    <property type="component" value="Unassembled WGS sequence"/>
</dbReference>
<evidence type="ECO:0000256" key="2">
    <source>
        <dbReference type="ARBA" id="ARBA00022448"/>
    </source>
</evidence>
<feature type="domain" description="ABC transporter" evidence="6">
    <location>
        <begin position="29"/>
        <end position="263"/>
    </location>
</feature>
<dbReference type="GO" id="GO:0005524">
    <property type="term" value="F:ATP binding"/>
    <property type="evidence" value="ECO:0007669"/>
    <property type="project" value="UniProtKB-KW"/>
</dbReference>
<evidence type="ECO:0000313" key="8">
    <source>
        <dbReference type="Proteomes" id="UP000036367"/>
    </source>
</evidence>
<keyword evidence="5 7" id="KW-0067">ATP-binding</keyword>
<comment type="caution">
    <text evidence="7">The sequence shown here is derived from an EMBL/GenBank/DDBJ whole genome shotgun (WGS) entry which is preliminary data.</text>
</comment>